<reference evidence="1 2" key="1">
    <citation type="submission" date="2019-03" db="EMBL/GenBank/DDBJ databases">
        <title>Genomic Encyclopedia of Type Strains, Phase IV (KMG-IV): sequencing the most valuable type-strain genomes for metagenomic binning, comparative biology and taxonomic classification.</title>
        <authorList>
            <person name="Goeker M."/>
        </authorList>
    </citation>
    <scope>NUCLEOTIDE SEQUENCE [LARGE SCALE GENOMIC DNA]</scope>
    <source>
        <strain evidence="1 2">DSM 18792</strain>
    </source>
</reference>
<comment type="caution">
    <text evidence="1">The sequence shown here is derived from an EMBL/GenBank/DDBJ whole genome shotgun (WGS) entry which is preliminary data.</text>
</comment>
<evidence type="ECO:0000313" key="1">
    <source>
        <dbReference type="EMBL" id="TCL67633.1"/>
    </source>
</evidence>
<dbReference type="AlphaFoldDB" id="A0A4R1RMW3"/>
<dbReference type="EMBL" id="SLUP01000002">
    <property type="protein sequence ID" value="TCL67633.1"/>
    <property type="molecule type" value="Genomic_DNA"/>
</dbReference>
<name>A0A4R1RMW3_9FLAO</name>
<protein>
    <submittedName>
        <fullName evidence="1">Uncharacterized protein</fullName>
    </submittedName>
</protein>
<dbReference type="Proteomes" id="UP000295455">
    <property type="component" value="Unassembled WGS sequence"/>
</dbReference>
<gene>
    <name evidence="1" type="ORF">EV196_102191</name>
</gene>
<organism evidence="1 2">
    <name type="scientific">Mariniflexile fucanivorans</name>
    <dbReference type="NCBI Taxonomy" id="264023"/>
    <lineage>
        <taxon>Bacteria</taxon>
        <taxon>Pseudomonadati</taxon>
        <taxon>Bacteroidota</taxon>
        <taxon>Flavobacteriia</taxon>
        <taxon>Flavobacteriales</taxon>
        <taxon>Flavobacteriaceae</taxon>
        <taxon>Mariniflexile</taxon>
    </lineage>
</organism>
<accession>A0A4R1RMW3</accession>
<sequence length="65" mass="7542">MDFSQADLVTSQEILLSGFCTSQFQFELFSWTTRNIKSITVYNDYFTSTLSYRYLESVSPPPRLA</sequence>
<proteinExistence type="predicted"/>
<evidence type="ECO:0000313" key="2">
    <source>
        <dbReference type="Proteomes" id="UP000295455"/>
    </source>
</evidence>
<keyword evidence="2" id="KW-1185">Reference proteome</keyword>